<dbReference type="NCBIfam" id="NF011703">
    <property type="entry name" value="PRK15123.1"/>
    <property type="match status" value="1"/>
</dbReference>
<gene>
    <name evidence="1" type="primary">rfaP</name>
    <name evidence="1" type="ORF">JZM60_15845</name>
</gene>
<evidence type="ECO:0000313" key="1">
    <source>
        <dbReference type="EMBL" id="QSV45567.1"/>
    </source>
</evidence>
<name>A0ABX7Q2C3_9BACT</name>
<dbReference type="Pfam" id="PF06293">
    <property type="entry name" value="Kdo"/>
    <property type="match status" value="1"/>
</dbReference>
<keyword evidence="1" id="KW-0418">Kinase</keyword>
<dbReference type="Proteomes" id="UP000663651">
    <property type="component" value="Chromosome"/>
</dbReference>
<keyword evidence="1" id="KW-0808">Transferase</keyword>
<organism evidence="1 2">
    <name type="scientific">Geobacter benzoatilyticus</name>
    <dbReference type="NCBI Taxonomy" id="2815309"/>
    <lineage>
        <taxon>Bacteria</taxon>
        <taxon>Pseudomonadati</taxon>
        <taxon>Thermodesulfobacteriota</taxon>
        <taxon>Desulfuromonadia</taxon>
        <taxon>Geobacterales</taxon>
        <taxon>Geobacteraceae</taxon>
        <taxon>Geobacter</taxon>
    </lineage>
</organism>
<dbReference type="InterPro" id="IPR017172">
    <property type="entry name" value="Lsacc_core_hep_kinase_RfaP"/>
</dbReference>
<proteinExistence type="predicted"/>
<dbReference type="GO" id="GO:0016301">
    <property type="term" value="F:kinase activity"/>
    <property type="evidence" value="ECO:0007669"/>
    <property type="project" value="UniProtKB-KW"/>
</dbReference>
<dbReference type="PIRSF" id="PIRSF037318">
    <property type="entry name" value="RfaP"/>
    <property type="match status" value="1"/>
</dbReference>
<dbReference type="InterPro" id="IPR011009">
    <property type="entry name" value="Kinase-like_dom_sf"/>
</dbReference>
<sequence>MVVLELADELQALFPGPDAFDRILALDGRLFRKFAARRTLRVELAGKGYFIKIHLGVGWKEIFKNLIYLRRPVLGARDEWRAIQRLEELGVDTMKIAGFGERGSNPACRQSFLITEELCNTISLEDFCKPWQTDPPPVSLKRSLIEKVANIARQLHENGVNHRDFYICHFLLDETSLVEPFAAERLKLFLIDLHRVQIRSKTPRRWIVKDISGLFFSSMDLGLTRRDLFRFMKIYRGRELRSILSQEHSFWASVVGRAFKLYQKTHRRMPRVTLPPSTVEGARS</sequence>
<reference evidence="1 2" key="1">
    <citation type="submission" date="2021-03" db="EMBL/GenBank/DDBJ databases">
        <title>Geobacter metallireducens gen. nov. sp. nov., a microorganism capable of coupling the complete oxidation of organic compounds to the reduction of iron and other metals.</title>
        <authorList>
            <person name="Li Y."/>
        </authorList>
    </citation>
    <scope>NUCLEOTIDE SEQUENCE [LARGE SCALE GENOMIC DNA]</scope>
    <source>
        <strain evidence="1 2">Jerry-YX</strain>
    </source>
</reference>
<keyword evidence="2" id="KW-1185">Reference proteome</keyword>
<dbReference type="EC" id="2.7.1.-" evidence="1"/>
<evidence type="ECO:0000313" key="2">
    <source>
        <dbReference type="Proteomes" id="UP000663651"/>
    </source>
</evidence>
<accession>A0ABX7Q2C3</accession>
<dbReference type="RefSeq" id="WP_207163360.1">
    <property type="nucleotide sequence ID" value="NZ_CP071382.1"/>
</dbReference>
<dbReference type="EMBL" id="CP071382">
    <property type="protein sequence ID" value="QSV45567.1"/>
    <property type="molecule type" value="Genomic_DNA"/>
</dbReference>
<dbReference type="SUPFAM" id="SSF56112">
    <property type="entry name" value="Protein kinase-like (PK-like)"/>
    <property type="match status" value="1"/>
</dbReference>
<protein>
    <submittedName>
        <fullName evidence="1">Lipopolysaccharide core heptose(I) kinase RfaP</fullName>
        <ecNumber evidence="1">2.7.1.-</ecNumber>
    </submittedName>
</protein>